<dbReference type="PANTHER" id="PTHR33393:SF13">
    <property type="entry name" value="PGA BIOSYNTHESIS PROTEIN CAPA"/>
    <property type="match status" value="1"/>
</dbReference>
<dbReference type="AlphaFoldDB" id="A0A2K8UIL1"/>
<gene>
    <name evidence="3" type="ORF">THSYN_29110</name>
</gene>
<name>A0A2K8UIL1_9GAMM</name>
<dbReference type="EMBL" id="CP020371">
    <property type="protein sequence ID" value="AUB85319.1"/>
    <property type="molecule type" value="Genomic_DNA"/>
</dbReference>
<keyword evidence="3" id="KW-0614">Plasmid</keyword>
<accession>A0A2K8UIL1</accession>
<comment type="similarity">
    <text evidence="1">Belongs to the CapA family.</text>
</comment>
<dbReference type="SMART" id="SM00854">
    <property type="entry name" value="PGA_cap"/>
    <property type="match status" value="1"/>
</dbReference>
<evidence type="ECO:0000256" key="1">
    <source>
        <dbReference type="ARBA" id="ARBA00005662"/>
    </source>
</evidence>
<feature type="domain" description="Capsule synthesis protein CapA" evidence="2">
    <location>
        <begin position="37"/>
        <end position="263"/>
    </location>
</feature>
<dbReference type="Gene3D" id="3.60.21.10">
    <property type="match status" value="1"/>
</dbReference>
<dbReference type="CDD" id="cd07381">
    <property type="entry name" value="MPP_CapA"/>
    <property type="match status" value="1"/>
</dbReference>
<dbReference type="InterPro" id="IPR029052">
    <property type="entry name" value="Metallo-depent_PP-like"/>
</dbReference>
<geneLocation type="plasmid" evidence="4">
    <name>pts417</name>
</geneLocation>
<sequence length="506" mass="54037">MLVLFLFLFLWPPGGRCGEGLAGADRRGLAGVAGEVQLLFTGDILLSRQVQAEMQRTGQGPWDRWPPLFRQADWVLGNLEGAVGVATECVPSPQPRPCFAIPETAVQRLSAAGFRTLGLANNHAGDLGEAGLRATGEALARAGLDAVDFEGSPRFRRLGGVTLGLVAFSMVPDAQGRRLALPSRLLAQRLRLARRLANLVVVSVHWGSELLEWPSIEQRRAARWLIGQGADLIVGHHPHVVQPAECLDGKPVFYSLGNHVFDQKYPATKQGALADCRIGQGRLRCTLIATRTPVGSAFPQLVQASPQSPATGAPRDACTVALGPDFRVAGLVLRPVSVAADTPGAPTRIALAALESGHARWQTRPLELLALDAGRLAGAQGPTLLLALERHPSSLDLADDPRPYVYAISPQGLVPRWRGSALAWPLLDTALLPDDSRVLCALHRGDSFLVPDPATPRTRVAAYRWNGFGFSGWDAAAALARCRELWIETLEGPGPPVIPGGDPSDG</sequence>
<evidence type="ECO:0000313" key="4">
    <source>
        <dbReference type="Proteomes" id="UP000232638"/>
    </source>
</evidence>
<dbReference type="Pfam" id="PF09587">
    <property type="entry name" value="PGA_cap"/>
    <property type="match status" value="1"/>
</dbReference>
<protein>
    <recommendedName>
        <fullName evidence="2">Capsule synthesis protein CapA domain-containing protein</fullName>
    </recommendedName>
</protein>
<proteinExistence type="inferred from homology"/>
<evidence type="ECO:0000259" key="2">
    <source>
        <dbReference type="SMART" id="SM00854"/>
    </source>
</evidence>
<dbReference type="Proteomes" id="UP000232638">
    <property type="component" value="Plasmid pTs417"/>
</dbReference>
<organism evidence="3 4">
    <name type="scientific">Candidatus Thiodictyon syntrophicum</name>
    <dbReference type="NCBI Taxonomy" id="1166950"/>
    <lineage>
        <taxon>Bacteria</taxon>
        <taxon>Pseudomonadati</taxon>
        <taxon>Pseudomonadota</taxon>
        <taxon>Gammaproteobacteria</taxon>
        <taxon>Chromatiales</taxon>
        <taxon>Chromatiaceae</taxon>
        <taxon>Thiodictyon</taxon>
    </lineage>
</organism>
<dbReference type="PANTHER" id="PTHR33393">
    <property type="entry name" value="POLYGLUTAMINE SYNTHESIS ACCESSORY PROTEIN RV0574C-RELATED"/>
    <property type="match status" value="1"/>
</dbReference>
<reference evidence="3 4" key="1">
    <citation type="submission" date="2017-03" db="EMBL/GenBank/DDBJ databases">
        <title>Complete genome sequence of Candidatus 'Thiodictyon syntrophicum' sp. nov. strain Cad16T, a photolithoautotroph purple sulfur bacterium isolated from an alpine meromictic lake.</title>
        <authorList>
            <person name="Luedin S.M."/>
            <person name="Pothier J.F."/>
            <person name="Danza F."/>
            <person name="Storelli N."/>
            <person name="Wittwer M."/>
            <person name="Tonolla M."/>
        </authorList>
    </citation>
    <scope>NUCLEOTIDE SEQUENCE [LARGE SCALE GENOMIC DNA]</scope>
    <source>
        <strain evidence="3 4">Cad16T</strain>
        <plasmid evidence="4">Plasmid pts417</plasmid>
    </source>
</reference>
<dbReference type="InterPro" id="IPR019079">
    <property type="entry name" value="Capsule_synth_CapA"/>
</dbReference>
<dbReference type="InterPro" id="IPR052169">
    <property type="entry name" value="CW_Biosynth-Accessory"/>
</dbReference>
<dbReference type="KEGG" id="tsy:THSYN_29110"/>
<evidence type="ECO:0000313" key="3">
    <source>
        <dbReference type="EMBL" id="AUB85319.1"/>
    </source>
</evidence>
<dbReference type="SUPFAM" id="SSF56300">
    <property type="entry name" value="Metallo-dependent phosphatases"/>
    <property type="match status" value="1"/>
</dbReference>
<keyword evidence="4" id="KW-1185">Reference proteome</keyword>